<feature type="region of interest" description="Disordered" evidence="1">
    <location>
        <begin position="1"/>
        <end position="30"/>
    </location>
</feature>
<reference evidence="2 3" key="1">
    <citation type="submission" date="2019-10" db="EMBL/GenBank/DDBJ databases">
        <title>Assembly and Annotation for the nematode Trichostrongylus colubriformis.</title>
        <authorList>
            <person name="Martin J."/>
        </authorList>
    </citation>
    <scope>NUCLEOTIDE SEQUENCE [LARGE SCALE GENOMIC DNA]</scope>
    <source>
        <strain evidence="2">G859</strain>
        <tissue evidence="2">Whole worm</tissue>
    </source>
</reference>
<feature type="compositionally biased region" description="Basic and acidic residues" evidence="1">
    <location>
        <begin position="1"/>
        <end position="23"/>
    </location>
</feature>
<accession>A0AAN8FLN2</accession>
<evidence type="ECO:0000256" key="1">
    <source>
        <dbReference type="SAM" id="MobiDB-lite"/>
    </source>
</evidence>
<evidence type="ECO:0000313" key="2">
    <source>
        <dbReference type="EMBL" id="KAK5981461.1"/>
    </source>
</evidence>
<name>A0AAN8FLN2_TRICO</name>
<gene>
    <name evidence="2" type="ORF">GCK32_022562</name>
</gene>
<keyword evidence="3" id="KW-1185">Reference proteome</keyword>
<dbReference type="AlphaFoldDB" id="A0AAN8FLN2"/>
<dbReference type="EMBL" id="WIXE01006249">
    <property type="protein sequence ID" value="KAK5981461.1"/>
    <property type="molecule type" value="Genomic_DNA"/>
</dbReference>
<organism evidence="2 3">
    <name type="scientific">Trichostrongylus colubriformis</name>
    <name type="common">Black scour worm</name>
    <dbReference type="NCBI Taxonomy" id="6319"/>
    <lineage>
        <taxon>Eukaryota</taxon>
        <taxon>Metazoa</taxon>
        <taxon>Ecdysozoa</taxon>
        <taxon>Nematoda</taxon>
        <taxon>Chromadorea</taxon>
        <taxon>Rhabditida</taxon>
        <taxon>Rhabditina</taxon>
        <taxon>Rhabditomorpha</taxon>
        <taxon>Strongyloidea</taxon>
        <taxon>Trichostrongylidae</taxon>
        <taxon>Trichostrongylus</taxon>
    </lineage>
</organism>
<sequence>MDKKSNDDIPSKEDVKTAREPRRAHPAPLEGEIRLQLRKKRHHRFRKYYAVLTKGFLSLFTNSQDQHYKYQIDLAKVRGGFVGDGSDGQSHG</sequence>
<proteinExistence type="predicted"/>
<protein>
    <submittedName>
        <fullName evidence="2">Uncharacterized protein</fullName>
    </submittedName>
</protein>
<comment type="caution">
    <text evidence="2">The sequence shown here is derived from an EMBL/GenBank/DDBJ whole genome shotgun (WGS) entry which is preliminary data.</text>
</comment>
<dbReference type="SUPFAM" id="SSF50729">
    <property type="entry name" value="PH domain-like"/>
    <property type="match status" value="1"/>
</dbReference>
<evidence type="ECO:0000313" key="3">
    <source>
        <dbReference type="Proteomes" id="UP001331761"/>
    </source>
</evidence>
<dbReference type="InterPro" id="IPR011993">
    <property type="entry name" value="PH-like_dom_sf"/>
</dbReference>
<dbReference type="Gene3D" id="2.30.29.30">
    <property type="entry name" value="Pleckstrin-homology domain (PH domain)/Phosphotyrosine-binding domain (PTB)"/>
    <property type="match status" value="1"/>
</dbReference>
<dbReference type="Proteomes" id="UP001331761">
    <property type="component" value="Unassembled WGS sequence"/>
</dbReference>